<dbReference type="FunFam" id="3.30.160.60:FF:001498">
    <property type="entry name" value="Zinc finger protein 404"/>
    <property type="match status" value="1"/>
</dbReference>
<dbReference type="InterPro" id="IPR050331">
    <property type="entry name" value="Zinc_finger"/>
</dbReference>
<protein>
    <recommendedName>
        <fullName evidence="9">C2H2-type domain-containing protein</fullName>
    </recommendedName>
</protein>
<evidence type="ECO:0000256" key="4">
    <source>
        <dbReference type="ARBA" id="ARBA00022771"/>
    </source>
</evidence>
<evidence type="ECO:0000256" key="7">
    <source>
        <dbReference type="ARBA" id="ARBA00023242"/>
    </source>
</evidence>
<keyword evidence="5" id="KW-0862">Zinc</keyword>
<keyword evidence="4 8" id="KW-0863">Zinc-finger</keyword>
<organism evidence="10">
    <name type="scientific">Clastoptera arizonana</name>
    <name type="common">Arizona spittle bug</name>
    <dbReference type="NCBI Taxonomy" id="38151"/>
    <lineage>
        <taxon>Eukaryota</taxon>
        <taxon>Metazoa</taxon>
        <taxon>Ecdysozoa</taxon>
        <taxon>Arthropoda</taxon>
        <taxon>Hexapoda</taxon>
        <taxon>Insecta</taxon>
        <taxon>Pterygota</taxon>
        <taxon>Neoptera</taxon>
        <taxon>Paraneoptera</taxon>
        <taxon>Hemiptera</taxon>
        <taxon>Auchenorrhyncha</taxon>
        <taxon>Cercopoidea</taxon>
        <taxon>Clastopteridae</taxon>
        <taxon>Clastoptera</taxon>
    </lineage>
</organism>
<dbReference type="GO" id="GO:0005634">
    <property type="term" value="C:nucleus"/>
    <property type="evidence" value="ECO:0007669"/>
    <property type="project" value="UniProtKB-SubCell"/>
</dbReference>
<dbReference type="SUPFAM" id="SSF57667">
    <property type="entry name" value="beta-beta-alpha zinc fingers"/>
    <property type="match status" value="3"/>
</dbReference>
<feature type="domain" description="C2H2-type" evidence="9">
    <location>
        <begin position="127"/>
        <end position="155"/>
    </location>
</feature>
<evidence type="ECO:0000256" key="8">
    <source>
        <dbReference type="PROSITE-ProRule" id="PRU00042"/>
    </source>
</evidence>
<keyword evidence="3" id="KW-0677">Repeat</keyword>
<evidence type="ECO:0000313" key="10">
    <source>
        <dbReference type="EMBL" id="JAS06753.1"/>
    </source>
</evidence>
<dbReference type="GO" id="GO:0008270">
    <property type="term" value="F:zinc ion binding"/>
    <property type="evidence" value="ECO:0007669"/>
    <property type="project" value="UniProtKB-KW"/>
</dbReference>
<keyword evidence="6" id="KW-0238">DNA-binding</keyword>
<dbReference type="PANTHER" id="PTHR16515">
    <property type="entry name" value="PR DOMAIN ZINC FINGER PROTEIN"/>
    <property type="match status" value="1"/>
</dbReference>
<dbReference type="Pfam" id="PF00096">
    <property type="entry name" value="zf-C2H2"/>
    <property type="match status" value="2"/>
</dbReference>
<sequence length="194" mass="22943">FRSNGRVLNRYAIWVVEGKHFNDNSTIIENFRRPLEFQGMQKSNRKLLSSQNLGSIIKKNSGSYHMKFNSTNHLYCCEICEVQFSDESNFKMHIKTHNEDKQFKCLKFSQNSTLLKHTKNYSVKNTFKCQYCDAEFKIKSSLLSHSIKIHNEWKPFKCEFCGNKFSQRTNLTTHLRIHTGEKPYKCEFCKAVFK</sequence>
<dbReference type="GO" id="GO:0010468">
    <property type="term" value="P:regulation of gene expression"/>
    <property type="evidence" value="ECO:0007669"/>
    <property type="project" value="TreeGrafter"/>
</dbReference>
<dbReference type="InterPro" id="IPR013087">
    <property type="entry name" value="Znf_C2H2_type"/>
</dbReference>
<dbReference type="Gene3D" id="3.30.160.60">
    <property type="entry name" value="Classic Zinc Finger"/>
    <property type="match status" value="4"/>
</dbReference>
<feature type="non-terminal residue" evidence="10">
    <location>
        <position position="1"/>
    </location>
</feature>
<dbReference type="PROSITE" id="PS00028">
    <property type="entry name" value="ZINC_FINGER_C2H2_1"/>
    <property type="match status" value="3"/>
</dbReference>
<evidence type="ECO:0000256" key="5">
    <source>
        <dbReference type="ARBA" id="ARBA00022833"/>
    </source>
</evidence>
<feature type="non-terminal residue" evidence="10">
    <location>
        <position position="194"/>
    </location>
</feature>
<dbReference type="InterPro" id="IPR036236">
    <property type="entry name" value="Znf_C2H2_sf"/>
</dbReference>
<dbReference type="GO" id="GO:0003677">
    <property type="term" value="F:DNA binding"/>
    <property type="evidence" value="ECO:0007669"/>
    <property type="project" value="UniProtKB-KW"/>
</dbReference>
<comment type="subcellular location">
    <subcellularLocation>
        <location evidence="1">Nucleus</location>
    </subcellularLocation>
</comment>
<evidence type="ECO:0000256" key="3">
    <source>
        <dbReference type="ARBA" id="ARBA00022737"/>
    </source>
</evidence>
<dbReference type="EMBL" id="GEDC01030545">
    <property type="protein sequence ID" value="JAS06753.1"/>
    <property type="molecule type" value="Transcribed_RNA"/>
</dbReference>
<dbReference type="PROSITE" id="PS50157">
    <property type="entry name" value="ZINC_FINGER_C2H2_2"/>
    <property type="match status" value="3"/>
</dbReference>
<feature type="domain" description="C2H2-type" evidence="9">
    <location>
        <begin position="156"/>
        <end position="183"/>
    </location>
</feature>
<dbReference type="PANTHER" id="PTHR16515:SF49">
    <property type="entry name" value="GASTRULA ZINC FINGER PROTEIN XLCGF49.1-LIKE-RELATED"/>
    <property type="match status" value="1"/>
</dbReference>
<dbReference type="Pfam" id="PF12874">
    <property type="entry name" value="zf-met"/>
    <property type="match status" value="1"/>
</dbReference>
<gene>
    <name evidence="10" type="ORF">g.8048</name>
</gene>
<keyword evidence="2" id="KW-0479">Metal-binding</keyword>
<evidence type="ECO:0000259" key="9">
    <source>
        <dbReference type="PROSITE" id="PS50157"/>
    </source>
</evidence>
<accession>A0A1B6BZR5</accession>
<evidence type="ECO:0000256" key="2">
    <source>
        <dbReference type="ARBA" id="ARBA00022723"/>
    </source>
</evidence>
<dbReference type="AlphaFoldDB" id="A0A1B6BZR5"/>
<feature type="domain" description="C2H2-type" evidence="9">
    <location>
        <begin position="75"/>
        <end position="102"/>
    </location>
</feature>
<reference evidence="10" key="1">
    <citation type="submission" date="2015-12" db="EMBL/GenBank/DDBJ databases">
        <title>De novo transcriptome assembly of four potential Pierce s Disease insect vectors from Arizona vineyards.</title>
        <authorList>
            <person name="Tassone E.E."/>
        </authorList>
    </citation>
    <scope>NUCLEOTIDE SEQUENCE</scope>
</reference>
<keyword evidence="7" id="KW-0539">Nucleus</keyword>
<proteinExistence type="predicted"/>
<evidence type="ECO:0000256" key="1">
    <source>
        <dbReference type="ARBA" id="ARBA00004123"/>
    </source>
</evidence>
<evidence type="ECO:0000256" key="6">
    <source>
        <dbReference type="ARBA" id="ARBA00023125"/>
    </source>
</evidence>
<name>A0A1B6BZR5_9HEMI</name>
<dbReference type="SMART" id="SM00355">
    <property type="entry name" value="ZnF_C2H2"/>
    <property type="match status" value="3"/>
</dbReference>